<dbReference type="PATRIC" id="fig|1129794.4.peg.5441"/>
<dbReference type="HOGENOM" id="CLU_3314135_0_0_6"/>
<sequence length="39" mass="4766">MPRFCFMACDDVFHKSVRLPFLDFFMDDITIIQLTFKEF</sequence>
<dbReference type="AlphaFoldDB" id="K7AY29"/>
<protein>
    <submittedName>
        <fullName evidence="1">Uncharacterized protein</fullName>
    </submittedName>
</protein>
<accession>K7AY29</accession>
<dbReference type="Proteomes" id="UP000011864">
    <property type="component" value="Chromosome"/>
</dbReference>
<keyword evidence="2" id="KW-1185">Reference proteome</keyword>
<proteinExistence type="predicted"/>
<dbReference type="KEGG" id="gps:C427_5460"/>
<gene>
    <name evidence="1" type="ORF">C427_5460</name>
</gene>
<dbReference type="EMBL" id="CP003837">
    <property type="protein sequence ID" value="AGH47557.1"/>
    <property type="molecule type" value="Genomic_DNA"/>
</dbReference>
<organism evidence="1 2">
    <name type="scientific">Paraglaciecola psychrophila 170</name>
    <dbReference type="NCBI Taxonomy" id="1129794"/>
    <lineage>
        <taxon>Bacteria</taxon>
        <taxon>Pseudomonadati</taxon>
        <taxon>Pseudomonadota</taxon>
        <taxon>Gammaproteobacteria</taxon>
        <taxon>Alteromonadales</taxon>
        <taxon>Alteromonadaceae</taxon>
        <taxon>Paraglaciecola</taxon>
    </lineage>
</organism>
<reference evidence="1 2" key="1">
    <citation type="journal article" date="2013" name="Genome Announc.">
        <title>Complete Genome Sequence of Glaciecola psychrophila Strain 170T.</title>
        <authorList>
            <person name="Yin J."/>
            <person name="Chen J."/>
            <person name="Liu G."/>
            <person name="Yu Y."/>
            <person name="Song L."/>
            <person name="Wang X."/>
            <person name="Qu X."/>
        </authorList>
    </citation>
    <scope>NUCLEOTIDE SEQUENCE [LARGE SCALE GENOMIC DNA]</scope>
    <source>
        <strain evidence="1 2">170</strain>
    </source>
</reference>
<evidence type="ECO:0000313" key="1">
    <source>
        <dbReference type="EMBL" id="AGH47557.1"/>
    </source>
</evidence>
<evidence type="ECO:0000313" key="2">
    <source>
        <dbReference type="Proteomes" id="UP000011864"/>
    </source>
</evidence>
<name>K7AY29_9ALTE</name>